<dbReference type="Gene3D" id="2.50.20.10">
    <property type="entry name" value="Lipoprotein localisation LolA/LolB/LppX"/>
    <property type="match status" value="1"/>
</dbReference>
<dbReference type="PROSITE" id="PS51257">
    <property type="entry name" value="PROKAR_LIPOPROTEIN"/>
    <property type="match status" value="1"/>
</dbReference>
<comment type="subcellular location">
    <subcellularLocation>
        <location evidence="1">Cell outer membrane</location>
        <topology evidence="1">Lipid-anchor</topology>
    </subcellularLocation>
</comment>
<evidence type="ECO:0000256" key="6">
    <source>
        <dbReference type="ARBA" id="ARBA00022729"/>
    </source>
</evidence>
<dbReference type="NCBIfam" id="TIGR00548">
    <property type="entry name" value="lolB"/>
    <property type="match status" value="1"/>
</dbReference>
<evidence type="ECO:0000256" key="10">
    <source>
        <dbReference type="ARBA" id="ARBA00023186"/>
    </source>
</evidence>
<accession>A0ABN8X8Y5</accession>
<evidence type="ECO:0000256" key="2">
    <source>
        <dbReference type="ARBA" id="ARBA00009696"/>
    </source>
</evidence>
<evidence type="ECO:0000256" key="9">
    <source>
        <dbReference type="ARBA" id="ARBA00023139"/>
    </source>
</evidence>
<evidence type="ECO:0000313" key="14">
    <source>
        <dbReference type="Proteomes" id="UP001162030"/>
    </source>
</evidence>
<organism evidence="13 14">
    <name type="scientific">Methylocaldum szegediense</name>
    <dbReference type="NCBI Taxonomy" id="73780"/>
    <lineage>
        <taxon>Bacteria</taxon>
        <taxon>Pseudomonadati</taxon>
        <taxon>Pseudomonadota</taxon>
        <taxon>Gammaproteobacteria</taxon>
        <taxon>Methylococcales</taxon>
        <taxon>Methylococcaceae</taxon>
        <taxon>Methylocaldum</taxon>
    </lineage>
</organism>
<dbReference type="InterPro" id="IPR004565">
    <property type="entry name" value="OM_lipoprot_LolB"/>
</dbReference>
<dbReference type="EMBL" id="OX458333">
    <property type="protein sequence ID" value="CAI8866038.1"/>
    <property type="molecule type" value="Genomic_DNA"/>
</dbReference>
<evidence type="ECO:0000256" key="1">
    <source>
        <dbReference type="ARBA" id="ARBA00004459"/>
    </source>
</evidence>
<dbReference type="Pfam" id="PF03550">
    <property type="entry name" value="LolB"/>
    <property type="match status" value="1"/>
</dbReference>
<evidence type="ECO:0000256" key="12">
    <source>
        <dbReference type="ARBA" id="ARBA00023288"/>
    </source>
</evidence>
<keyword evidence="14" id="KW-1185">Reference proteome</keyword>
<evidence type="ECO:0000256" key="5">
    <source>
        <dbReference type="ARBA" id="ARBA00022448"/>
    </source>
</evidence>
<evidence type="ECO:0000256" key="4">
    <source>
        <dbReference type="ARBA" id="ARBA00016202"/>
    </source>
</evidence>
<dbReference type="RefSeq" id="WP_051331911.1">
    <property type="nucleotide sequence ID" value="NZ_OX458333.1"/>
</dbReference>
<evidence type="ECO:0000256" key="8">
    <source>
        <dbReference type="ARBA" id="ARBA00023136"/>
    </source>
</evidence>
<dbReference type="InterPro" id="IPR029046">
    <property type="entry name" value="LolA/LolB/LppX"/>
</dbReference>
<reference evidence="13 14" key="1">
    <citation type="submission" date="2023-03" db="EMBL/GenBank/DDBJ databases">
        <authorList>
            <person name="Pearce D."/>
        </authorList>
    </citation>
    <scope>NUCLEOTIDE SEQUENCE [LARGE SCALE GENOMIC DNA]</scope>
    <source>
        <strain evidence="13">Msz</strain>
    </source>
</reference>
<keyword evidence="10" id="KW-0143">Chaperone</keyword>
<dbReference type="SUPFAM" id="SSF89392">
    <property type="entry name" value="Prokaryotic lipoproteins and lipoprotein localization factors"/>
    <property type="match status" value="1"/>
</dbReference>
<evidence type="ECO:0000256" key="3">
    <source>
        <dbReference type="ARBA" id="ARBA00011245"/>
    </source>
</evidence>
<evidence type="ECO:0000256" key="7">
    <source>
        <dbReference type="ARBA" id="ARBA00022927"/>
    </source>
</evidence>
<keyword evidence="8" id="KW-0472">Membrane</keyword>
<evidence type="ECO:0000256" key="11">
    <source>
        <dbReference type="ARBA" id="ARBA00023237"/>
    </source>
</evidence>
<keyword evidence="11" id="KW-0998">Cell outer membrane</keyword>
<sequence length="193" mass="21857">MFRVLVFLAVIALAGCAVFEKEPPRPAFDPKAKNYDLKAWLLEGRIGVQTANDAWQANLFWEHDADQDRLRVSGPFSQGMVSIILQKDLIYINEGGGVTELSRDPDAMLKERLGFIVPLSSLRYWIVGLPDPNHTYTPIYNESGSLLGFRQAGWTLQFQNFMTVEDRIMPQKMAIQGKDVKLKLVADSWRIKG</sequence>
<keyword evidence="7" id="KW-0653">Protein transport</keyword>
<keyword evidence="5" id="KW-0813">Transport</keyword>
<protein>
    <recommendedName>
        <fullName evidence="4">Outer-membrane lipoprotein LolB</fullName>
    </recommendedName>
</protein>
<gene>
    <name evidence="13" type="ORF">MSZNOR_2789</name>
</gene>
<comment type="similarity">
    <text evidence="2">Belongs to the LolB family.</text>
</comment>
<keyword evidence="9" id="KW-0564">Palmitate</keyword>
<keyword evidence="12 13" id="KW-0449">Lipoprotein</keyword>
<evidence type="ECO:0000313" key="13">
    <source>
        <dbReference type="EMBL" id="CAI8866038.1"/>
    </source>
</evidence>
<dbReference type="Proteomes" id="UP001162030">
    <property type="component" value="Chromosome"/>
</dbReference>
<keyword evidence="6" id="KW-0732">Signal</keyword>
<comment type="subunit">
    <text evidence="3">Monomer.</text>
</comment>
<name>A0ABN8X8Y5_9GAMM</name>
<proteinExistence type="inferred from homology"/>
<dbReference type="CDD" id="cd16326">
    <property type="entry name" value="LolB"/>
    <property type="match status" value="1"/>
</dbReference>